<comment type="similarity">
    <text evidence="5">Belongs to the CbiD family.</text>
</comment>
<dbReference type="Pfam" id="PF01888">
    <property type="entry name" value="CbiD"/>
    <property type="match status" value="1"/>
</dbReference>
<dbReference type="HAMAP" id="MF_00787">
    <property type="entry name" value="CbiD"/>
    <property type="match status" value="1"/>
</dbReference>
<dbReference type="EMBL" id="LT607756">
    <property type="protein sequence ID" value="SCG85321.1"/>
    <property type="molecule type" value="Genomic_DNA"/>
</dbReference>
<comment type="function">
    <text evidence="5">Catalyzes the methylation of C-1 in cobalt-precorrin-5B to form cobalt-precorrin-6A.</text>
</comment>
<accession>A0A1D3L0X1</accession>
<dbReference type="UniPathway" id="UPA00148">
    <property type="reaction ID" value="UER00227"/>
</dbReference>
<dbReference type="GO" id="GO:0019251">
    <property type="term" value="P:anaerobic cobalamin biosynthetic process"/>
    <property type="evidence" value="ECO:0007669"/>
    <property type="project" value="UniProtKB-UniRule"/>
</dbReference>
<dbReference type="PANTHER" id="PTHR35863:SF1">
    <property type="entry name" value="COBALT-PRECORRIN-5B C(1)-METHYLTRANSFERASE"/>
    <property type="match status" value="1"/>
</dbReference>
<dbReference type="EC" id="2.1.1.195" evidence="5"/>
<evidence type="ECO:0000256" key="5">
    <source>
        <dbReference type="HAMAP-Rule" id="MF_00787"/>
    </source>
</evidence>
<organism evidence="6 7">
    <name type="scientific">Methanobacterium congolense</name>
    <dbReference type="NCBI Taxonomy" id="118062"/>
    <lineage>
        <taxon>Archaea</taxon>
        <taxon>Methanobacteriati</taxon>
        <taxon>Methanobacteriota</taxon>
        <taxon>Methanomada group</taxon>
        <taxon>Methanobacteria</taxon>
        <taxon>Methanobacteriales</taxon>
        <taxon>Methanobacteriaceae</taxon>
        <taxon>Methanobacterium</taxon>
    </lineage>
</organism>
<proteinExistence type="inferred from homology"/>
<dbReference type="GO" id="GO:0043780">
    <property type="term" value="F:cobalt-precorrin-5B C1-methyltransferase activity"/>
    <property type="evidence" value="ECO:0007669"/>
    <property type="project" value="RHEA"/>
</dbReference>
<dbReference type="GeneID" id="30411604"/>
<comment type="catalytic activity">
    <reaction evidence="5">
        <text>Co-precorrin-5B + S-adenosyl-L-methionine = Co-precorrin-6A + S-adenosyl-L-homocysteine</text>
        <dbReference type="Rhea" id="RHEA:26285"/>
        <dbReference type="ChEBI" id="CHEBI:57856"/>
        <dbReference type="ChEBI" id="CHEBI:59789"/>
        <dbReference type="ChEBI" id="CHEBI:60063"/>
        <dbReference type="ChEBI" id="CHEBI:60064"/>
        <dbReference type="EC" id="2.1.1.195"/>
    </reaction>
</comment>
<evidence type="ECO:0000313" key="7">
    <source>
        <dbReference type="Proteomes" id="UP000094707"/>
    </source>
</evidence>
<evidence type="ECO:0000256" key="3">
    <source>
        <dbReference type="ARBA" id="ARBA00022679"/>
    </source>
</evidence>
<dbReference type="SUPFAM" id="SSF111342">
    <property type="entry name" value="CbiD-like"/>
    <property type="match status" value="1"/>
</dbReference>
<dbReference type="PIRSF" id="PIRSF026782">
    <property type="entry name" value="CbiD"/>
    <property type="match status" value="1"/>
</dbReference>
<evidence type="ECO:0000313" key="6">
    <source>
        <dbReference type="EMBL" id="SCG85321.1"/>
    </source>
</evidence>
<evidence type="ECO:0000256" key="4">
    <source>
        <dbReference type="ARBA" id="ARBA00022691"/>
    </source>
</evidence>
<dbReference type="KEGG" id="mcub:MCBB_0750"/>
<dbReference type="GO" id="GO:0032259">
    <property type="term" value="P:methylation"/>
    <property type="evidence" value="ECO:0007669"/>
    <property type="project" value="UniProtKB-KW"/>
</dbReference>
<dbReference type="PATRIC" id="fig|129848.4.peg.755"/>
<dbReference type="InterPro" id="IPR002748">
    <property type="entry name" value="CbiD"/>
</dbReference>
<comment type="pathway">
    <text evidence="5">Cofactor biosynthesis; adenosylcobalamin biosynthesis; cob(II)yrinate a,c-diamide from sirohydrochlorin (anaerobic route): step 6/10.</text>
</comment>
<dbReference type="PANTHER" id="PTHR35863">
    <property type="entry name" value="COBALT-PRECORRIN-5B C(1)-METHYLTRANSFERASE"/>
    <property type="match status" value="1"/>
</dbReference>
<evidence type="ECO:0000256" key="2">
    <source>
        <dbReference type="ARBA" id="ARBA00022603"/>
    </source>
</evidence>
<keyword evidence="7" id="KW-1185">Reference proteome</keyword>
<dbReference type="InterPro" id="IPR036074">
    <property type="entry name" value="CbiD_sf"/>
</dbReference>
<dbReference type="NCBIfam" id="TIGR00312">
    <property type="entry name" value="cbiD"/>
    <property type="match status" value="1"/>
</dbReference>
<protein>
    <recommendedName>
        <fullName evidence="5">Cobalt-precorrin-5B C(1)-methyltransferase</fullName>
        <ecNumber evidence="5">2.1.1.195</ecNumber>
    </recommendedName>
    <alternativeName>
        <fullName evidence="5">Cobalt-precorrin-6A synthase</fullName>
    </alternativeName>
</protein>
<dbReference type="RefSeq" id="WP_394327147.1">
    <property type="nucleotide sequence ID" value="NZ_LT607756.1"/>
</dbReference>
<sequence>MENREIPQVNLPISEEEYGITTGSAATGAALAALLSLKGDVKVVKIQTPITHLDIEVESSQKVTETSGRASVIKRPYKDPDVTRNLEFFAEVTLKREPGITVDGGEGVGRVTKPGLQVPVGEAAINPVPREMIRSNLQRIIEREFQDYKGAEVVISVPEGRETAKRTMNPRLGIVDGISILGTTGVARSMSVASYKKSFKCQMDVSLAEGYNELIFVPGNIGEKLALKLLDVEEDEVVQMSNFVGYMLSEAESAGVKKITLFGHAGKLIKIAAGIFNTKHSIADGRREVIMAHAALQGADHGVVKRIFESNTTEEMIDVLNEFNMVLPVFDSIADSIKEICTAKYQMEIDVVILRMDGTVLNDNHEIKVGSRGDS</sequence>
<keyword evidence="4 5" id="KW-0949">S-adenosyl-L-methionine</keyword>
<gene>
    <name evidence="5 6" type="primary">cbiD</name>
    <name evidence="6" type="ORF">MCBB_0750</name>
</gene>
<reference evidence="6 7" key="1">
    <citation type="submission" date="2016-08" db="EMBL/GenBank/DDBJ databases">
        <authorList>
            <person name="Seilhamer J.J."/>
        </authorList>
    </citation>
    <scope>NUCLEOTIDE SEQUENCE [LARGE SCALE GENOMIC DNA]</scope>
    <source>
        <strain evidence="6">Buetzberg</strain>
    </source>
</reference>
<dbReference type="Proteomes" id="UP000094707">
    <property type="component" value="Chromosome I"/>
</dbReference>
<keyword evidence="2 5" id="KW-0489">Methyltransferase</keyword>
<evidence type="ECO:0000256" key="1">
    <source>
        <dbReference type="ARBA" id="ARBA00022573"/>
    </source>
</evidence>
<dbReference type="AlphaFoldDB" id="A0A1D3L0X1"/>
<dbReference type="Gene3D" id="3.30.2110.10">
    <property type="entry name" value="CbiD-like"/>
    <property type="match status" value="1"/>
</dbReference>
<name>A0A1D3L0X1_9EURY</name>
<keyword evidence="1 5" id="KW-0169">Cobalamin biosynthesis</keyword>
<keyword evidence="3 5" id="KW-0808">Transferase</keyword>
<dbReference type="STRING" id="118062.MCBB_0750"/>